<evidence type="ECO:0000256" key="4">
    <source>
        <dbReference type="ARBA" id="ARBA00023212"/>
    </source>
</evidence>
<dbReference type="GO" id="GO:0005885">
    <property type="term" value="C:Arp2/3 protein complex"/>
    <property type="evidence" value="ECO:0007669"/>
    <property type="project" value="InterPro"/>
</dbReference>
<dbReference type="AlphaFoldDB" id="A0A4Y7LLU0"/>
<dbReference type="Gene3D" id="1.25.40.190">
    <property type="entry name" value="Actin-related protein 2/3 complex subunit 5"/>
    <property type="match status" value="1"/>
</dbReference>
<reference evidence="7" key="1">
    <citation type="submission" date="2018-08" db="EMBL/GenBank/DDBJ databases">
        <authorList>
            <person name="Cornetti L."/>
        </authorList>
    </citation>
    <scope>NUCLEOTIDE SEQUENCE</scope>
    <source>
        <strain evidence="7">FI-BAL1-1</strain>
    </source>
</reference>
<dbReference type="InterPro" id="IPR006789">
    <property type="entry name" value="ARPC5"/>
</dbReference>
<organism evidence="7">
    <name type="scientific">Eubosmina coregoni</name>
    <dbReference type="NCBI Taxonomy" id="186181"/>
    <lineage>
        <taxon>Eukaryota</taxon>
        <taxon>Metazoa</taxon>
        <taxon>Ecdysozoa</taxon>
        <taxon>Arthropoda</taxon>
        <taxon>Crustacea</taxon>
        <taxon>Branchiopoda</taxon>
        <taxon>Diplostraca</taxon>
        <taxon>Cladocera</taxon>
        <taxon>Anomopoda</taxon>
        <taxon>Bosminidae</taxon>
        <taxon>Eubosmina</taxon>
    </lineage>
</organism>
<comment type="subcellular location">
    <subcellularLocation>
        <location evidence="1">Cytoplasm</location>
        <location evidence="1">Cytoskeleton</location>
    </subcellularLocation>
</comment>
<accession>A0A4Y7LLU0</accession>
<sequence>MFVRWRYWTAPGISLVNVSSPPASNSRTFQPSISVNRINYSFIQIHVSLFNVKGRETSRNRTIAIKSVLVYRNHGKNIEALKNCLSNAPLSSRNQVLKDAALAIVMRVLMSVKSSQMEEAVNVLDREQLDILMKYIYKGFETPSEGSSGHLLAWHEKVHAVAGVGCIVRVLTDRKRL</sequence>
<comment type="similarity">
    <text evidence="2 6">Belongs to the ARPC5 family.</text>
</comment>
<gene>
    <name evidence="7" type="primary">EOG090X0HLA</name>
</gene>
<dbReference type="SUPFAM" id="SSF69103">
    <property type="entry name" value="Arp2/3 complex 16 kDa subunit ARPC5"/>
    <property type="match status" value="1"/>
</dbReference>
<proteinExistence type="evidence at transcript level"/>
<evidence type="ECO:0000256" key="5">
    <source>
        <dbReference type="ARBA" id="ARBA00060329"/>
    </source>
</evidence>
<name>A0A4Y7LLU0_9CRUS</name>
<dbReference type="GO" id="GO:0034314">
    <property type="term" value="P:Arp2/3 complex-mediated actin nucleation"/>
    <property type="evidence" value="ECO:0007669"/>
    <property type="project" value="InterPro"/>
</dbReference>
<comment type="function">
    <text evidence="6">Functions as component of the Arp2/3 complex which is involved in regulation of actin polymerization and together with an activating nucleation-promoting factor (NPF) mediates the formation of branched actin networks. Arp2/3 complex plays a critical role in the control of cell morphogenesis via the modulation of cell polarity development.</text>
</comment>
<dbReference type="PANTHER" id="PTHR12644">
    <property type="entry name" value="ARP2/3 COMPLEX 16 KD SUBUNIT P16-ARC"/>
    <property type="match status" value="1"/>
</dbReference>
<protein>
    <recommendedName>
        <fullName evidence="6">Actin-related protein 2/3 complex subunit 5</fullName>
    </recommendedName>
</protein>
<comment type="function">
    <text evidence="5">Functions as a component of the Arp2/3 complex which is involved in regulation of actin polymerization and together with an activating nucleation-promoting factor (NPF) mediates the formation of branched actin networks.</text>
</comment>
<dbReference type="Pfam" id="PF04699">
    <property type="entry name" value="P16-Arc"/>
    <property type="match status" value="1"/>
</dbReference>
<dbReference type="EMBL" id="LR000538">
    <property type="protein sequence ID" value="SVE70157.1"/>
    <property type="molecule type" value="mRNA"/>
</dbReference>
<dbReference type="GO" id="GO:0030833">
    <property type="term" value="P:regulation of actin filament polymerization"/>
    <property type="evidence" value="ECO:0007669"/>
    <property type="project" value="InterPro"/>
</dbReference>
<evidence type="ECO:0000256" key="2">
    <source>
        <dbReference type="ARBA" id="ARBA00006084"/>
    </source>
</evidence>
<evidence type="ECO:0000256" key="6">
    <source>
        <dbReference type="RuleBase" id="RU004301"/>
    </source>
</evidence>
<dbReference type="FunFam" id="1.25.40.190:FF:000003">
    <property type="entry name" value="Actin-related protein 2/3 complex subunit 5"/>
    <property type="match status" value="1"/>
</dbReference>
<keyword evidence="4 6" id="KW-0206">Cytoskeleton</keyword>
<evidence type="ECO:0000256" key="1">
    <source>
        <dbReference type="ARBA" id="ARBA00004245"/>
    </source>
</evidence>
<keyword evidence="3" id="KW-0963">Cytoplasm</keyword>
<evidence type="ECO:0000313" key="7">
    <source>
        <dbReference type="EMBL" id="SVE70157.1"/>
    </source>
</evidence>
<evidence type="ECO:0000256" key="3">
    <source>
        <dbReference type="ARBA" id="ARBA00022490"/>
    </source>
</evidence>
<dbReference type="InterPro" id="IPR036743">
    <property type="entry name" value="ARPC5_sf"/>
</dbReference>